<accession>A0AAW0BGL7</accession>
<feature type="region of interest" description="Disordered" evidence="1">
    <location>
        <begin position="1"/>
        <end position="26"/>
    </location>
</feature>
<evidence type="ECO:0000313" key="3">
    <source>
        <dbReference type="Proteomes" id="UP001383192"/>
    </source>
</evidence>
<dbReference type="EMBL" id="JAYKXP010000115">
    <property type="protein sequence ID" value="KAK7025374.1"/>
    <property type="molecule type" value="Genomic_DNA"/>
</dbReference>
<evidence type="ECO:0000256" key="1">
    <source>
        <dbReference type="SAM" id="MobiDB-lite"/>
    </source>
</evidence>
<comment type="caution">
    <text evidence="2">The sequence shown here is derived from an EMBL/GenBank/DDBJ whole genome shotgun (WGS) entry which is preliminary data.</text>
</comment>
<gene>
    <name evidence="2" type="ORF">VNI00_016010</name>
</gene>
<name>A0AAW0BGL7_9AGAR</name>
<proteinExistence type="predicted"/>
<keyword evidence="3" id="KW-1185">Reference proteome</keyword>
<organism evidence="2 3">
    <name type="scientific">Paramarasmius palmivorus</name>
    <dbReference type="NCBI Taxonomy" id="297713"/>
    <lineage>
        <taxon>Eukaryota</taxon>
        <taxon>Fungi</taxon>
        <taxon>Dikarya</taxon>
        <taxon>Basidiomycota</taxon>
        <taxon>Agaricomycotina</taxon>
        <taxon>Agaricomycetes</taxon>
        <taxon>Agaricomycetidae</taxon>
        <taxon>Agaricales</taxon>
        <taxon>Marasmiineae</taxon>
        <taxon>Marasmiaceae</taxon>
        <taxon>Paramarasmius</taxon>
    </lineage>
</organism>
<evidence type="ECO:0000313" key="2">
    <source>
        <dbReference type="EMBL" id="KAK7025374.1"/>
    </source>
</evidence>
<sequence length="261" mass="29626">MLEAQAQPVPPPPNQRQLPEAATQENKQLAEESLVDNVQPNHNMELEPLAIEDGYINQNLEAYRLGYALVNVVRGHFGEAQNAPELVNSIVQRERNQSNVNAILEKRPLLRKNHEHAIKILIDKRFLDTTALSPLPMTSTPDSYVWAKFLPPAKGNKAELLAGFHRCEAMKEHFHQRIMEESEILEKLSRSPNDVDLESRYRRVKGDIDREGYWLAEFISRDAIEEDIEGGQAALYALTANATAHQEPDPPSSAMFSFRRI</sequence>
<dbReference type="AlphaFoldDB" id="A0AAW0BGL7"/>
<dbReference type="Proteomes" id="UP001383192">
    <property type="component" value="Unassembled WGS sequence"/>
</dbReference>
<reference evidence="2 3" key="1">
    <citation type="submission" date="2024-01" db="EMBL/GenBank/DDBJ databases">
        <title>A draft genome for a cacao thread blight-causing isolate of Paramarasmius palmivorus.</title>
        <authorList>
            <person name="Baruah I.K."/>
            <person name="Bukari Y."/>
            <person name="Amoako-Attah I."/>
            <person name="Meinhardt L.W."/>
            <person name="Bailey B.A."/>
            <person name="Cohen S.P."/>
        </authorList>
    </citation>
    <scope>NUCLEOTIDE SEQUENCE [LARGE SCALE GENOMIC DNA]</scope>
    <source>
        <strain evidence="2 3">GH-12</strain>
    </source>
</reference>
<protein>
    <submittedName>
        <fullName evidence="2">Uncharacterized protein</fullName>
    </submittedName>
</protein>